<feature type="region of interest" description="Disordered" evidence="1">
    <location>
        <begin position="35"/>
        <end position="113"/>
    </location>
</feature>
<gene>
    <name evidence="2" type="ORF">ALC57_10417</name>
</gene>
<reference evidence="2 3" key="1">
    <citation type="submission" date="2015-09" db="EMBL/GenBank/DDBJ databases">
        <title>Trachymyrmex cornetzi WGS genome.</title>
        <authorList>
            <person name="Nygaard S."/>
            <person name="Hu H."/>
            <person name="Boomsma J."/>
            <person name="Zhang G."/>
        </authorList>
    </citation>
    <scope>NUCLEOTIDE SEQUENCE [LARGE SCALE GENOMIC DNA]</scope>
    <source>
        <strain evidence="2">Tcor2-1</strain>
        <tissue evidence="2">Whole body</tissue>
    </source>
</reference>
<dbReference type="EMBL" id="KQ980199">
    <property type="protein sequence ID" value="KYN17291.1"/>
    <property type="molecule type" value="Genomic_DNA"/>
</dbReference>
<dbReference type="Proteomes" id="UP000078492">
    <property type="component" value="Unassembled WGS sequence"/>
</dbReference>
<feature type="non-terminal residue" evidence="2">
    <location>
        <position position="1"/>
    </location>
</feature>
<accession>A0A195DWT2</accession>
<proteinExistence type="predicted"/>
<sequence length="113" mass="12496">NKTSVTKIKIGTKNLDTKSQRELAEKCLDRDCQESVEHRRTAPHPTALTPSTHRPRDHLLHVASRRVASGQEWNKVPPGEMVRPRDDAKGTQRVKGAGGGGGETVYEGMKDED</sequence>
<name>A0A195DWT2_9HYME</name>
<evidence type="ECO:0000256" key="1">
    <source>
        <dbReference type="SAM" id="MobiDB-lite"/>
    </source>
</evidence>
<keyword evidence="3" id="KW-1185">Reference proteome</keyword>
<evidence type="ECO:0000313" key="2">
    <source>
        <dbReference type="EMBL" id="KYN17291.1"/>
    </source>
</evidence>
<organism evidence="2 3">
    <name type="scientific">Trachymyrmex cornetzi</name>
    <dbReference type="NCBI Taxonomy" id="471704"/>
    <lineage>
        <taxon>Eukaryota</taxon>
        <taxon>Metazoa</taxon>
        <taxon>Ecdysozoa</taxon>
        <taxon>Arthropoda</taxon>
        <taxon>Hexapoda</taxon>
        <taxon>Insecta</taxon>
        <taxon>Pterygota</taxon>
        <taxon>Neoptera</taxon>
        <taxon>Endopterygota</taxon>
        <taxon>Hymenoptera</taxon>
        <taxon>Apocrita</taxon>
        <taxon>Aculeata</taxon>
        <taxon>Formicoidea</taxon>
        <taxon>Formicidae</taxon>
        <taxon>Myrmicinae</taxon>
        <taxon>Trachymyrmex</taxon>
    </lineage>
</organism>
<dbReference type="AlphaFoldDB" id="A0A195DWT2"/>
<evidence type="ECO:0000313" key="3">
    <source>
        <dbReference type="Proteomes" id="UP000078492"/>
    </source>
</evidence>
<protein>
    <submittedName>
        <fullName evidence="2">Uncharacterized protein</fullName>
    </submittedName>
</protein>